<feature type="compositionally biased region" description="Basic and acidic residues" evidence="14">
    <location>
        <begin position="10"/>
        <end position="41"/>
    </location>
</feature>
<evidence type="ECO:0000256" key="9">
    <source>
        <dbReference type="ARBA" id="ARBA00048679"/>
    </source>
</evidence>
<keyword evidence="7 13" id="KW-0067">ATP-binding</keyword>
<dbReference type="InterPro" id="IPR008271">
    <property type="entry name" value="Ser/Thr_kinase_AS"/>
</dbReference>
<comment type="similarity">
    <text evidence="1">Belongs to the protein kinase superfamily. STE Ser/Thr protein kinase family. STE20 subfamily.</text>
</comment>
<organism evidence="16 17">
    <name type="scientific">Monopterus albus</name>
    <name type="common">Swamp eel</name>
    <dbReference type="NCBI Taxonomy" id="43700"/>
    <lineage>
        <taxon>Eukaryota</taxon>
        <taxon>Metazoa</taxon>
        <taxon>Chordata</taxon>
        <taxon>Craniata</taxon>
        <taxon>Vertebrata</taxon>
        <taxon>Euteleostomi</taxon>
        <taxon>Actinopterygii</taxon>
        <taxon>Neopterygii</taxon>
        <taxon>Teleostei</taxon>
        <taxon>Neoteleostei</taxon>
        <taxon>Acanthomorphata</taxon>
        <taxon>Anabantaria</taxon>
        <taxon>Synbranchiformes</taxon>
        <taxon>Synbranchidae</taxon>
        <taxon>Monopterus</taxon>
    </lineage>
</organism>
<keyword evidence="3" id="KW-0723">Serine/threonine-protein kinase</keyword>
<dbReference type="Proteomes" id="UP000261600">
    <property type="component" value="Unplaced"/>
</dbReference>
<evidence type="ECO:0000256" key="3">
    <source>
        <dbReference type="ARBA" id="ARBA00022527"/>
    </source>
</evidence>
<feature type="region of interest" description="Disordered" evidence="14">
    <location>
        <begin position="381"/>
        <end position="410"/>
    </location>
</feature>
<evidence type="ECO:0000313" key="16">
    <source>
        <dbReference type="Ensembl" id="ENSMALP00000018187.1"/>
    </source>
</evidence>
<dbReference type="InterPro" id="IPR000719">
    <property type="entry name" value="Prot_kinase_dom"/>
</dbReference>
<dbReference type="PANTHER" id="PTHR11584:SF369">
    <property type="entry name" value="MITOGEN-ACTIVATED PROTEIN KINASE KINASE KINASE 19-RELATED"/>
    <property type="match status" value="1"/>
</dbReference>
<evidence type="ECO:0000256" key="7">
    <source>
        <dbReference type="ARBA" id="ARBA00022840"/>
    </source>
</evidence>
<evidence type="ECO:0000256" key="1">
    <source>
        <dbReference type="ARBA" id="ARBA00008874"/>
    </source>
</evidence>
<proteinExistence type="inferred from homology"/>
<dbReference type="PANTHER" id="PTHR11584">
    <property type="entry name" value="SERINE/THREONINE PROTEIN KINASE"/>
    <property type="match status" value="1"/>
</dbReference>
<dbReference type="InterPro" id="IPR002110">
    <property type="entry name" value="Ankyrin_rpt"/>
</dbReference>
<feature type="binding site" evidence="13">
    <location>
        <position position="1257"/>
    </location>
    <ligand>
        <name>ATP</name>
        <dbReference type="ChEBI" id="CHEBI:30616"/>
    </ligand>
</feature>
<evidence type="ECO:0000256" key="4">
    <source>
        <dbReference type="ARBA" id="ARBA00022679"/>
    </source>
</evidence>
<keyword evidence="4" id="KW-0808">Transferase</keyword>
<feature type="domain" description="Protein kinase" evidence="15">
    <location>
        <begin position="1229"/>
        <end position="1493"/>
    </location>
</feature>
<dbReference type="SUPFAM" id="SSF48403">
    <property type="entry name" value="Ankyrin repeat"/>
    <property type="match status" value="1"/>
</dbReference>
<evidence type="ECO:0000256" key="5">
    <source>
        <dbReference type="ARBA" id="ARBA00022741"/>
    </source>
</evidence>
<dbReference type="InterPro" id="IPR011009">
    <property type="entry name" value="Kinase-like_dom_sf"/>
</dbReference>
<evidence type="ECO:0000256" key="8">
    <source>
        <dbReference type="ARBA" id="ARBA00047899"/>
    </source>
</evidence>
<dbReference type="SMART" id="SM00220">
    <property type="entry name" value="S_TKc"/>
    <property type="match status" value="1"/>
</dbReference>
<evidence type="ECO:0000256" key="11">
    <source>
        <dbReference type="ARBA" id="ARBA00080573"/>
    </source>
</evidence>
<feature type="compositionally biased region" description="Acidic residues" evidence="14">
    <location>
        <begin position="540"/>
        <end position="551"/>
    </location>
</feature>
<evidence type="ECO:0000256" key="14">
    <source>
        <dbReference type="SAM" id="MobiDB-lite"/>
    </source>
</evidence>
<evidence type="ECO:0000256" key="10">
    <source>
        <dbReference type="ARBA" id="ARBA00069016"/>
    </source>
</evidence>
<evidence type="ECO:0000313" key="17">
    <source>
        <dbReference type="Proteomes" id="UP000261600"/>
    </source>
</evidence>
<feature type="repeat" description="ANK" evidence="12">
    <location>
        <begin position="75"/>
        <end position="107"/>
    </location>
</feature>
<sequence length="1519" mass="169119">MKQMTSPHSHRSEKEPMERRQREDSETEERWQGDDEMLTREQEEENEDDLLFSLGQDGDDKEELKVFESEDEEDQGCTPLITACHKGVTEVTQQLLKTGADLTLCKCSQQTALHVSPPELRGKVLGWMSRPHLPPQAQLLQASWQGDLHSLQHLLAQTDKVDVNAPNSDGVTPALLAVRDIDLFEGLATQLPWEHRPVEAVKELLGLTADLQVQYHSGRSVLHYAANLNSPLKEEIIYMMAEVLSHTDPAPVSPQDKYSCQDMDSEFGELEAELDIESLYSAAASPTKTSTPQHCFLLYSHTGPVLESPECPPLSNHHTGLSQNKGIPLSFQNTMETLQDIKPANLDAGRGSRGLSLPSLSNSSRRWNQLYPAPPCDLLSNRTPCLPVPPGHRQRTRSVAGESPSSPGRLLVAKPSQLSRSAPSLMEPLLCSNTLLKTRAHIQTRLGSHEAVNEQKGLLPALHPRMPKLLAPLDSKPRDSAALPVLKHHVPLKPISQSPFFSRTQLRRERLSWGSPCTGHPTTKGGSEESRSSSSQSSIDLEDDNEEDERDIQERASENSNLKFVEDRLFQHLKDMSSTEADLVKETRLHFKVQSRSHRSAHILNGELINHASDILSTEKATNSDYRGKATNMNYSNELADNHSHIKCDYAKQDDTMNHFKDNKMPIKSEERKDVCCTIEPFIMSSNGNIFNIKDVQGVDAVTWSESNHRNKLYHAKETMKNSCDEEIQEYNPTLHNVKDGKLNTSTAVGKTELFTSAVNLPQSDVSWKSNEKMVKAFEPGQVMEERTSMNCELRKNNQTNQSFDMLALKDRGFISWSKSKSNLKYSSLSTRVKDKTRKSPELIISGEASVTKVKSKLKPVKGAHCNTSTPSPRKKVTDLAQGKRANTEKLNSRAQHTPLRELKSAPQLKKLSEAGTQRSKSSVDFIAYKDMFQQIQTGKEGPAIYEMFAGPIYDNLRASSTSKKTNRQVQSAPPSNAQQFHKVKYRPLKQPQYKLRRSPVESGAVPSKNKARFAYPRAKRHLTPVSRKATYKKGNIPKLDAKLVLSKHSETCHKSAQEETEDHKLPTILEALTVYEREALKSDDKTLTRPTTPSHAGDYSRINIQETTGNSTGNLYRPVPDHVFAESPQQPKISTWTTSSSSNRTIMSPVYQRFLDEVGDGPLTDDLLQCLAEELISLDEKDVTTSPCPDNMECKREVSRKNVFPKVSSTDSADLLDCGFAVDDTITWTKGEVLGRGAYGIVYCGLTSQGQLVAVKQVSLDTSDPDTAKAEYSRLQGEVELLKTLRHTNIVGFLGTSLYQHVVSIFMEYIPGGSIASILHRFGPLPERVLALYTHQILEGVAYLHLNKVIHRDLKGNNVMLIPTGIIKLIDFGCARRLSCLNHTASNSGDLLKSVHGTPYWMAPEVISETGYGRKSDIWSVGCTVFEMATGKPPLAHMDKMAALFYIGAQKGSMPSLPDGFSNDAKDFVKICLTSDQRLRPSADQLLKHSFICKKEAAMNSWGTQKKNCCSHAGGLCC</sequence>
<evidence type="ECO:0000256" key="12">
    <source>
        <dbReference type="PROSITE-ProRule" id="PRU00023"/>
    </source>
</evidence>
<dbReference type="Gene3D" id="1.25.40.20">
    <property type="entry name" value="Ankyrin repeat-containing domain"/>
    <property type="match status" value="1"/>
</dbReference>
<dbReference type="GO" id="GO:0035556">
    <property type="term" value="P:intracellular signal transduction"/>
    <property type="evidence" value="ECO:0007669"/>
    <property type="project" value="UniProtKB-ARBA"/>
</dbReference>
<dbReference type="SUPFAM" id="SSF56112">
    <property type="entry name" value="Protein kinase-like (PK-like)"/>
    <property type="match status" value="1"/>
</dbReference>
<keyword evidence="5 13" id="KW-0547">Nucleotide-binding</keyword>
<feature type="region of interest" description="Disordered" evidence="14">
    <location>
        <begin position="1"/>
        <end position="59"/>
    </location>
</feature>
<evidence type="ECO:0000256" key="2">
    <source>
        <dbReference type="ARBA" id="ARBA00012513"/>
    </source>
</evidence>
<dbReference type="GO" id="GO:0004674">
    <property type="term" value="F:protein serine/threonine kinase activity"/>
    <property type="evidence" value="ECO:0007669"/>
    <property type="project" value="UniProtKB-KW"/>
</dbReference>
<dbReference type="Gene3D" id="1.10.510.10">
    <property type="entry name" value="Transferase(Phosphotransferase) domain 1"/>
    <property type="match status" value="1"/>
</dbReference>
<dbReference type="PROSITE" id="PS50297">
    <property type="entry name" value="ANK_REP_REGION"/>
    <property type="match status" value="1"/>
</dbReference>
<reference evidence="16" key="2">
    <citation type="submission" date="2025-09" db="UniProtKB">
        <authorList>
            <consortium name="Ensembl"/>
        </authorList>
    </citation>
    <scope>IDENTIFICATION</scope>
</reference>
<dbReference type="InterPro" id="IPR017441">
    <property type="entry name" value="Protein_kinase_ATP_BS"/>
</dbReference>
<dbReference type="PROSITE" id="PS00108">
    <property type="entry name" value="PROTEIN_KINASE_ST"/>
    <property type="match status" value="1"/>
</dbReference>
<dbReference type="STRING" id="43700.ENSMALP00000018187"/>
<comment type="catalytic activity">
    <reaction evidence="8">
        <text>L-threonyl-[protein] + ATP = O-phospho-L-threonyl-[protein] + ADP + H(+)</text>
        <dbReference type="Rhea" id="RHEA:46608"/>
        <dbReference type="Rhea" id="RHEA-COMP:11060"/>
        <dbReference type="Rhea" id="RHEA-COMP:11605"/>
        <dbReference type="ChEBI" id="CHEBI:15378"/>
        <dbReference type="ChEBI" id="CHEBI:30013"/>
        <dbReference type="ChEBI" id="CHEBI:30616"/>
        <dbReference type="ChEBI" id="CHEBI:61977"/>
        <dbReference type="ChEBI" id="CHEBI:456216"/>
        <dbReference type="EC" id="2.7.11.1"/>
    </reaction>
</comment>
<dbReference type="InterPro" id="IPR036770">
    <property type="entry name" value="Ankyrin_rpt-contain_sf"/>
</dbReference>
<accession>A0A3Q3JTA3</accession>
<reference evidence="16" key="1">
    <citation type="submission" date="2025-08" db="UniProtKB">
        <authorList>
            <consortium name="Ensembl"/>
        </authorList>
    </citation>
    <scope>IDENTIFICATION</scope>
</reference>
<keyword evidence="12" id="KW-0040">ANK repeat</keyword>
<dbReference type="Pfam" id="PF00023">
    <property type="entry name" value="Ank"/>
    <property type="match status" value="1"/>
</dbReference>
<evidence type="ECO:0000259" key="15">
    <source>
        <dbReference type="PROSITE" id="PS50011"/>
    </source>
</evidence>
<feature type="region of interest" description="Disordered" evidence="14">
    <location>
        <begin position="511"/>
        <end position="559"/>
    </location>
</feature>
<dbReference type="Pfam" id="PF00069">
    <property type="entry name" value="Pkinase"/>
    <property type="match status" value="1"/>
</dbReference>
<dbReference type="PROSITE" id="PS00107">
    <property type="entry name" value="PROTEIN_KINASE_ATP"/>
    <property type="match status" value="1"/>
</dbReference>
<dbReference type="PROSITE" id="PS50088">
    <property type="entry name" value="ANK_REPEAT"/>
    <property type="match status" value="1"/>
</dbReference>
<dbReference type="PROSITE" id="PS50011">
    <property type="entry name" value="PROTEIN_KINASE_DOM"/>
    <property type="match status" value="1"/>
</dbReference>
<evidence type="ECO:0000256" key="6">
    <source>
        <dbReference type="ARBA" id="ARBA00022777"/>
    </source>
</evidence>
<dbReference type="GO" id="GO:0005524">
    <property type="term" value="F:ATP binding"/>
    <property type="evidence" value="ECO:0007669"/>
    <property type="project" value="UniProtKB-UniRule"/>
</dbReference>
<comment type="catalytic activity">
    <reaction evidence="9">
        <text>L-seryl-[protein] + ATP = O-phospho-L-seryl-[protein] + ADP + H(+)</text>
        <dbReference type="Rhea" id="RHEA:17989"/>
        <dbReference type="Rhea" id="RHEA-COMP:9863"/>
        <dbReference type="Rhea" id="RHEA-COMP:11604"/>
        <dbReference type="ChEBI" id="CHEBI:15378"/>
        <dbReference type="ChEBI" id="CHEBI:29999"/>
        <dbReference type="ChEBI" id="CHEBI:30616"/>
        <dbReference type="ChEBI" id="CHEBI:83421"/>
        <dbReference type="ChEBI" id="CHEBI:456216"/>
        <dbReference type="EC" id="2.7.11.1"/>
    </reaction>
</comment>
<feature type="region of interest" description="Disordered" evidence="14">
    <location>
        <begin position="860"/>
        <end position="917"/>
    </location>
</feature>
<keyword evidence="17" id="KW-1185">Reference proteome</keyword>
<evidence type="ECO:0000256" key="13">
    <source>
        <dbReference type="PROSITE-ProRule" id="PRU10141"/>
    </source>
</evidence>
<keyword evidence="6" id="KW-0418">Kinase</keyword>
<dbReference type="Ensembl" id="ENSMALT00000018535.1">
    <property type="protein sequence ID" value="ENSMALP00000018187.1"/>
    <property type="gene ID" value="ENSMALG00000012674.1"/>
</dbReference>
<name>A0A3Q3JTA3_MONAL</name>
<dbReference type="EC" id="2.7.11.1" evidence="2"/>
<protein>
    <recommendedName>
        <fullName evidence="10">Mitogen-activated protein kinase kinase kinase 19</fullName>
        <ecNumber evidence="2">2.7.11.1</ecNumber>
    </recommendedName>
    <alternativeName>
        <fullName evidence="11">SPS1/STE20-related protein kinase YSK4</fullName>
    </alternativeName>
</protein>
<dbReference type="FunFam" id="1.10.510.10:FF:000331">
    <property type="entry name" value="Mitogen-activated protein kinase kinase kinase 19"/>
    <property type="match status" value="1"/>
</dbReference>